<organism evidence="1 2">
    <name type="scientific">Ameiurus melas</name>
    <name type="common">Black bullhead</name>
    <name type="synonym">Silurus melas</name>
    <dbReference type="NCBI Taxonomy" id="219545"/>
    <lineage>
        <taxon>Eukaryota</taxon>
        <taxon>Metazoa</taxon>
        <taxon>Chordata</taxon>
        <taxon>Craniata</taxon>
        <taxon>Vertebrata</taxon>
        <taxon>Euteleostomi</taxon>
        <taxon>Actinopterygii</taxon>
        <taxon>Neopterygii</taxon>
        <taxon>Teleostei</taxon>
        <taxon>Ostariophysi</taxon>
        <taxon>Siluriformes</taxon>
        <taxon>Ictaluridae</taxon>
        <taxon>Ameiurus</taxon>
    </lineage>
</organism>
<proteinExistence type="predicted"/>
<comment type="caution">
    <text evidence="1">The sequence shown here is derived from an EMBL/GenBank/DDBJ whole genome shotgun (WGS) entry which is preliminary data.</text>
</comment>
<dbReference type="Proteomes" id="UP000593565">
    <property type="component" value="Unassembled WGS sequence"/>
</dbReference>
<gene>
    <name evidence="1" type="ORF">AMELA_G00254550</name>
</gene>
<keyword evidence="2" id="KW-1185">Reference proteome</keyword>
<evidence type="ECO:0000313" key="1">
    <source>
        <dbReference type="EMBL" id="KAF4073067.1"/>
    </source>
</evidence>
<sequence length="103" mass="11613">MSHPADASTQTLFTVSRGTQTPKYPTASKFTQATQVPWKVNKKPMCPQKCLFIGPNCSRPLTHTHTLHKQFTLFFLTSSYFQMSGDGIIKRIETSSYIISINN</sequence>
<evidence type="ECO:0000313" key="2">
    <source>
        <dbReference type="Proteomes" id="UP000593565"/>
    </source>
</evidence>
<reference evidence="1 2" key="1">
    <citation type="submission" date="2020-02" db="EMBL/GenBank/DDBJ databases">
        <title>A chromosome-scale genome assembly of the black bullhead catfish (Ameiurus melas).</title>
        <authorList>
            <person name="Wen M."/>
            <person name="Zham M."/>
            <person name="Cabau C."/>
            <person name="Klopp C."/>
            <person name="Donnadieu C."/>
            <person name="Roques C."/>
            <person name="Bouchez O."/>
            <person name="Lampietro C."/>
            <person name="Jouanno E."/>
            <person name="Herpin A."/>
            <person name="Louis A."/>
            <person name="Berthelot C."/>
            <person name="Parey E."/>
            <person name="Roest-Crollius H."/>
            <person name="Braasch I."/>
            <person name="Postlethwait J."/>
            <person name="Robinson-Rechavi M."/>
            <person name="Echchiki A."/>
            <person name="Begum T."/>
            <person name="Montfort J."/>
            <person name="Schartl M."/>
            <person name="Bobe J."/>
            <person name="Guiguen Y."/>
        </authorList>
    </citation>
    <scope>NUCLEOTIDE SEQUENCE [LARGE SCALE GENOMIC DNA]</scope>
    <source>
        <strain evidence="1">M_S1</strain>
        <tissue evidence="1">Blood</tissue>
    </source>
</reference>
<protein>
    <submittedName>
        <fullName evidence="1">Uncharacterized protein</fullName>
    </submittedName>
</protein>
<accession>A0A7J5ZTS4</accession>
<dbReference type="EMBL" id="JAAGNN010000024">
    <property type="protein sequence ID" value="KAF4073067.1"/>
    <property type="molecule type" value="Genomic_DNA"/>
</dbReference>
<name>A0A7J5ZTS4_AMEME</name>
<dbReference type="AlphaFoldDB" id="A0A7J5ZTS4"/>